<accession>A0A6A7B777</accession>
<reference evidence="1" key="1">
    <citation type="submission" date="2020-01" db="EMBL/GenBank/DDBJ databases">
        <authorList>
            <consortium name="DOE Joint Genome Institute"/>
            <person name="Haridas S."/>
            <person name="Albert R."/>
            <person name="Binder M."/>
            <person name="Bloem J."/>
            <person name="Labutti K."/>
            <person name="Salamov A."/>
            <person name="Andreopoulos B."/>
            <person name="Baker S.E."/>
            <person name="Barry K."/>
            <person name="Bills G."/>
            <person name="Bluhm B.H."/>
            <person name="Cannon C."/>
            <person name="Castanera R."/>
            <person name="Culley D.E."/>
            <person name="Daum C."/>
            <person name="Ezra D."/>
            <person name="Gonzalez J.B."/>
            <person name="Henrissat B."/>
            <person name="Kuo A."/>
            <person name="Liang C."/>
            <person name="Lipzen A."/>
            <person name="Lutzoni F."/>
            <person name="Magnuson J."/>
            <person name="Mondo S."/>
            <person name="Nolan M."/>
            <person name="Ohm R."/>
            <person name="Pangilinan J."/>
            <person name="Park H.-J."/>
            <person name="Ramirez L."/>
            <person name="Alfaro M."/>
            <person name="Sun H."/>
            <person name="Tritt A."/>
            <person name="Yoshinaga Y."/>
            <person name="Zwiers L.-H."/>
            <person name="Turgeon B.G."/>
            <person name="Goodwin S.B."/>
            <person name="Spatafora J.W."/>
            <person name="Crous P.W."/>
            <person name="Grigoriev I.V."/>
        </authorList>
    </citation>
    <scope>NUCLEOTIDE SEQUENCE</scope>
    <source>
        <strain evidence="1">IPT5</strain>
    </source>
</reference>
<evidence type="ECO:0000313" key="2">
    <source>
        <dbReference type="Proteomes" id="UP000799423"/>
    </source>
</evidence>
<dbReference type="Proteomes" id="UP000799423">
    <property type="component" value="Unassembled WGS sequence"/>
</dbReference>
<name>A0A6A7B777_9PLEO</name>
<dbReference type="AlphaFoldDB" id="A0A6A7B777"/>
<dbReference type="EMBL" id="MU006305">
    <property type="protein sequence ID" value="KAF2850617.1"/>
    <property type="molecule type" value="Genomic_DNA"/>
</dbReference>
<proteinExistence type="predicted"/>
<protein>
    <submittedName>
        <fullName evidence="1">Uncharacterized protein</fullName>
    </submittedName>
</protein>
<evidence type="ECO:0000313" key="1">
    <source>
        <dbReference type="EMBL" id="KAF2850617.1"/>
    </source>
</evidence>
<dbReference type="OrthoDB" id="3791002at2759"/>
<keyword evidence="2" id="KW-1185">Reference proteome</keyword>
<sequence>MFKLLRAFPIRSALLKCLSAYDVAKLDLACDGILSPEERDQYLRPVNDLIWNLAEMYVLLREGMQILVLGNDIHALEQRLHNTEEYVAKYGHNRKLHIFLVGMFPILGKKPKTLARMTRFSVDGNVCASRTLKDNYQLRRLQASMGQPPDTGKTFTMSFNTSTGLSQKKDKGHWFHVKDVPDATIDLRIYVPCFEDRMWDEIRLPPMELLRMAGNLSVSLRYHVLNLVKLCIGTLHIQRAHLTAVGIEKVDRPLQGRLLIRCGVVLLGYL</sequence>
<organism evidence="1 2">
    <name type="scientific">Plenodomus tracheiphilus IPT5</name>
    <dbReference type="NCBI Taxonomy" id="1408161"/>
    <lineage>
        <taxon>Eukaryota</taxon>
        <taxon>Fungi</taxon>
        <taxon>Dikarya</taxon>
        <taxon>Ascomycota</taxon>
        <taxon>Pezizomycotina</taxon>
        <taxon>Dothideomycetes</taxon>
        <taxon>Pleosporomycetidae</taxon>
        <taxon>Pleosporales</taxon>
        <taxon>Pleosporineae</taxon>
        <taxon>Leptosphaeriaceae</taxon>
        <taxon>Plenodomus</taxon>
    </lineage>
</organism>
<gene>
    <name evidence="1" type="ORF">T440DRAFT_396480</name>
</gene>